<evidence type="ECO:0000313" key="2">
    <source>
        <dbReference type="Proteomes" id="UP001143856"/>
    </source>
</evidence>
<dbReference type="EMBL" id="JAPDGR010004300">
    <property type="protein sequence ID" value="KAJ2968531.1"/>
    <property type="molecule type" value="Genomic_DNA"/>
</dbReference>
<reference evidence="1" key="1">
    <citation type="submission" date="2022-10" db="EMBL/GenBank/DDBJ databases">
        <title>Genome Sequence of Xylaria curta.</title>
        <authorList>
            <person name="Buettner E."/>
        </authorList>
    </citation>
    <scope>NUCLEOTIDE SEQUENCE</scope>
    <source>
        <strain evidence="1">Babe10</strain>
    </source>
</reference>
<evidence type="ECO:0000313" key="1">
    <source>
        <dbReference type="EMBL" id="KAJ2968531.1"/>
    </source>
</evidence>
<dbReference type="Proteomes" id="UP001143856">
    <property type="component" value="Unassembled WGS sequence"/>
</dbReference>
<gene>
    <name evidence="1" type="ORF">NUW58_g10202</name>
</gene>
<proteinExistence type="predicted"/>
<protein>
    <submittedName>
        <fullName evidence="1">Uncharacterized protein</fullName>
    </submittedName>
</protein>
<accession>A0ACC1MQI6</accession>
<keyword evidence="2" id="KW-1185">Reference proteome</keyword>
<comment type="caution">
    <text evidence="1">The sequence shown here is derived from an EMBL/GenBank/DDBJ whole genome shotgun (WGS) entry which is preliminary data.</text>
</comment>
<organism evidence="1 2">
    <name type="scientific">Xylaria curta</name>
    <dbReference type="NCBI Taxonomy" id="42375"/>
    <lineage>
        <taxon>Eukaryota</taxon>
        <taxon>Fungi</taxon>
        <taxon>Dikarya</taxon>
        <taxon>Ascomycota</taxon>
        <taxon>Pezizomycotina</taxon>
        <taxon>Sordariomycetes</taxon>
        <taxon>Xylariomycetidae</taxon>
        <taxon>Xylariales</taxon>
        <taxon>Xylariaceae</taxon>
        <taxon>Xylaria</taxon>
    </lineage>
</organism>
<name>A0ACC1MQI6_9PEZI</name>
<sequence length="192" mass="21374">MRNSVFSQVLGEDFVGIAFRAARKADPDAKLYINDYNLDQPNAAKVTTGMINHVKKWLAAGVPIDGIGSQAHLTGGLSLRNRELLLRVVEHWDFAADAAAENAPVQSRFEDQWFFTKMRALGDDPELADELGVRVNLPDQRTAAGFAVETLWVEGLWPLGFHQPHRWQSGRMDQIMKYCPEVGMIAGSSFFG</sequence>